<evidence type="ECO:0000256" key="3">
    <source>
        <dbReference type="ARBA" id="ARBA00022723"/>
    </source>
</evidence>
<evidence type="ECO:0000256" key="7">
    <source>
        <dbReference type="ARBA" id="ARBA00037993"/>
    </source>
</evidence>
<evidence type="ECO:0000256" key="9">
    <source>
        <dbReference type="ARBA" id="ARBA00047890"/>
    </source>
</evidence>
<dbReference type="PIRSF" id="PIRSF006293">
    <property type="entry name" value="ExsB"/>
    <property type="match status" value="1"/>
</dbReference>
<dbReference type="RefSeq" id="YP_009949666.1">
    <property type="nucleotide sequence ID" value="NC_051583.1"/>
</dbReference>
<organism evidence="10 11">
    <name type="scientific">Mycobacterium phage Saguaro</name>
    <dbReference type="NCBI Taxonomy" id="2315616"/>
    <lineage>
        <taxon>Viruses</taxon>
        <taxon>Duplodnaviria</taxon>
        <taxon>Heunggongvirae</taxon>
        <taxon>Uroviricota</taxon>
        <taxon>Caudoviricetes</taxon>
        <taxon>Bclasvirinae</taxon>
        <taxon>Saguarovirus</taxon>
        <taxon>Saguarovirus saguaro</taxon>
    </lineage>
</organism>
<evidence type="ECO:0000313" key="11">
    <source>
        <dbReference type="Proteomes" id="UP000269292"/>
    </source>
</evidence>
<dbReference type="InterPro" id="IPR018317">
    <property type="entry name" value="QueC"/>
</dbReference>
<name>A0A386K9C1_9CAUD</name>
<keyword evidence="11" id="KW-1185">Reference proteome</keyword>
<dbReference type="GO" id="GO:0005524">
    <property type="term" value="F:ATP binding"/>
    <property type="evidence" value="ECO:0007669"/>
    <property type="project" value="UniProtKB-KW"/>
</dbReference>
<dbReference type="SUPFAM" id="SSF52402">
    <property type="entry name" value="Adenine nucleotide alpha hydrolases-like"/>
    <property type="match status" value="1"/>
</dbReference>
<dbReference type="PANTHER" id="PTHR42914:SF1">
    <property type="entry name" value="7-CYANO-7-DEAZAGUANINE SYNTHASE"/>
    <property type="match status" value="1"/>
</dbReference>
<dbReference type="InterPro" id="IPR014729">
    <property type="entry name" value="Rossmann-like_a/b/a_fold"/>
</dbReference>
<evidence type="ECO:0000256" key="8">
    <source>
        <dbReference type="ARBA" id="ARBA00039149"/>
    </source>
</evidence>
<reference evidence="10 11" key="1">
    <citation type="submission" date="2018-08" db="EMBL/GenBank/DDBJ databases">
        <authorList>
            <person name="Washington J.M."/>
            <person name="Garlena R.A."/>
            <person name="Russell D.A."/>
            <person name="Pope W.H."/>
            <person name="Jacobs-Sera D."/>
            <person name="Hatfull G.F."/>
        </authorList>
    </citation>
    <scope>NUCLEOTIDE SEQUENCE [LARGE SCALE GENOMIC DNA]</scope>
</reference>
<dbReference type="HAMAP" id="MF_01633">
    <property type="entry name" value="QueC"/>
    <property type="match status" value="1"/>
</dbReference>
<dbReference type="GO" id="GO:0016874">
    <property type="term" value="F:ligase activity"/>
    <property type="evidence" value="ECO:0007669"/>
    <property type="project" value="UniProtKB-KW"/>
</dbReference>
<keyword evidence="5" id="KW-0862">Zinc</keyword>
<keyword evidence="4" id="KW-0547">Nucleotide-binding</keyword>
<accession>A0A386K9C1</accession>
<proteinExistence type="inferred from homology"/>
<protein>
    <recommendedName>
        <fullName evidence="8">7-cyano-7-deazaguanine synthase</fullName>
        <ecNumber evidence="8">6.3.4.20</ecNumber>
    </recommendedName>
</protein>
<evidence type="ECO:0000256" key="1">
    <source>
        <dbReference type="ARBA" id="ARBA00005061"/>
    </source>
</evidence>
<dbReference type="GeneID" id="60321073"/>
<dbReference type="PANTHER" id="PTHR42914">
    <property type="entry name" value="7-CYANO-7-DEAZAGUANINE SYNTHASE"/>
    <property type="match status" value="1"/>
</dbReference>
<keyword evidence="3" id="KW-0479">Metal-binding</keyword>
<keyword evidence="6" id="KW-0067">ATP-binding</keyword>
<dbReference type="Gene3D" id="3.40.50.620">
    <property type="entry name" value="HUPs"/>
    <property type="match status" value="1"/>
</dbReference>
<dbReference type="NCBIfam" id="TIGR00364">
    <property type="entry name" value="7-cyano-7-deazaguanine synthase QueC"/>
    <property type="match status" value="1"/>
</dbReference>
<dbReference type="Proteomes" id="UP000269292">
    <property type="component" value="Segment"/>
</dbReference>
<dbReference type="Pfam" id="PF06508">
    <property type="entry name" value="QueC"/>
    <property type="match status" value="1"/>
</dbReference>
<dbReference type="CDD" id="cd01995">
    <property type="entry name" value="QueC-like"/>
    <property type="match status" value="1"/>
</dbReference>
<dbReference type="GO" id="GO:0046872">
    <property type="term" value="F:metal ion binding"/>
    <property type="evidence" value="ECO:0007669"/>
    <property type="project" value="UniProtKB-KW"/>
</dbReference>
<dbReference type="EC" id="6.3.4.20" evidence="8"/>
<sequence length="220" mass="23759">MTLVLLSGGMDSSTLLAFTNADAAVFIDYGQRHIREYESAVAIAEHYGVPLYELSLREFGRSVASALTSRDIDVPEGHYTAENMATTVVPNRNAVLLSCAAGIAASVGLTRVVTAVHSGDHAIYPDCREDFINALDRATELSCGVRVEAPFVRLDKTDIARMAGRLGVPLEMTWSCYQGGEVHCGRCGTCVERMEAIDAAGMVDLTGYADSTFWREQVGQ</sequence>
<evidence type="ECO:0000256" key="4">
    <source>
        <dbReference type="ARBA" id="ARBA00022741"/>
    </source>
</evidence>
<evidence type="ECO:0000256" key="5">
    <source>
        <dbReference type="ARBA" id="ARBA00022833"/>
    </source>
</evidence>
<keyword evidence="2" id="KW-0436">Ligase</keyword>
<comment type="similarity">
    <text evidence="7">Belongs to the QueC family.</text>
</comment>
<dbReference type="EMBL" id="MH744423">
    <property type="protein sequence ID" value="AYD81998.1"/>
    <property type="molecule type" value="Genomic_DNA"/>
</dbReference>
<evidence type="ECO:0000256" key="2">
    <source>
        <dbReference type="ARBA" id="ARBA00022598"/>
    </source>
</evidence>
<comment type="pathway">
    <text evidence="1">Purine metabolism; 7-cyano-7-deazaguanine biosynthesis.</text>
</comment>
<comment type="catalytic activity">
    <reaction evidence="9">
        <text>7-carboxy-7-carbaguanine + NH4(+) + 2 ATP = 7-cyano-7-carbaguanine + 2 AMP + 2 diphosphate + 2 H(+)</text>
        <dbReference type="Rhea" id="RHEA:27982"/>
        <dbReference type="ChEBI" id="CHEBI:15378"/>
        <dbReference type="ChEBI" id="CHEBI:28938"/>
        <dbReference type="ChEBI" id="CHEBI:30616"/>
        <dbReference type="ChEBI" id="CHEBI:33019"/>
        <dbReference type="ChEBI" id="CHEBI:45075"/>
        <dbReference type="ChEBI" id="CHEBI:61036"/>
        <dbReference type="ChEBI" id="CHEBI:456215"/>
        <dbReference type="EC" id="6.3.4.20"/>
    </reaction>
</comment>
<evidence type="ECO:0000256" key="6">
    <source>
        <dbReference type="ARBA" id="ARBA00022840"/>
    </source>
</evidence>
<evidence type="ECO:0000313" key="10">
    <source>
        <dbReference type="EMBL" id="AYD81998.1"/>
    </source>
</evidence>
<gene>
    <name evidence="10" type="primary">3</name>
    <name evidence="10" type="ORF">SEA_SAGUARO_3</name>
</gene>
<dbReference type="KEGG" id="vg:60321073"/>